<feature type="non-terminal residue" evidence="5">
    <location>
        <position position="103"/>
    </location>
</feature>
<keyword evidence="2" id="KW-0597">Phosphoprotein</keyword>
<dbReference type="InterPro" id="IPR051284">
    <property type="entry name" value="ZnF_MYMT-QRICH1"/>
</dbReference>
<evidence type="ECO:0000256" key="1">
    <source>
        <dbReference type="ARBA" id="ARBA00022499"/>
    </source>
</evidence>
<keyword evidence="1" id="KW-1017">Isopeptide bond</keyword>
<dbReference type="Proteomes" id="UP000663828">
    <property type="component" value="Unassembled WGS sequence"/>
</dbReference>
<comment type="caution">
    <text evidence="5">The sequence shown here is derived from an EMBL/GenBank/DDBJ whole genome shotgun (WGS) entry which is preliminary data.</text>
</comment>
<proteinExistence type="predicted"/>
<dbReference type="PANTHER" id="PTHR45736">
    <property type="entry name" value="ZINC FINGER MYM-TYPE PROTEIN"/>
    <property type="match status" value="1"/>
</dbReference>
<sequence length="103" mass="11772">DLKSLADSPTVYEIIEQIDDQIHCPIQQYDFYISKCPEQIRGTADVFYLKPLEGQALENSLWFSSESLPSTTLEQILNRLKLLPDYYNQTKPVQTSSTSADLI</sequence>
<dbReference type="AlphaFoldDB" id="A0A816D2F5"/>
<gene>
    <name evidence="5" type="ORF">XAT740_LOCUS51490</name>
</gene>
<evidence type="ECO:0000313" key="6">
    <source>
        <dbReference type="Proteomes" id="UP000663828"/>
    </source>
</evidence>
<accession>A0A816D2F5</accession>
<keyword evidence="6" id="KW-1185">Reference proteome</keyword>
<reference evidence="5" key="1">
    <citation type="submission" date="2021-02" db="EMBL/GenBank/DDBJ databases">
        <authorList>
            <person name="Nowell W R."/>
        </authorList>
    </citation>
    <scope>NUCLEOTIDE SEQUENCE</scope>
</reference>
<keyword evidence="3" id="KW-0832">Ubl conjugation</keyword>
<evidence type="ECO:0000259" key="4">
    <source>
        <dbReference type="Pfam" id="PF12012"/>
    </source>
</evidence>
<evidence type="ECO:0000256" key="3">
    <source>
        <dbReference type="ARBA" id="ARBA00022843"/>
    </source>
</evidence>
<dbReference type="Pfam" id="PF12012">
    <property type="entry name" value="DUF3504"/>
    <property type="match status" value="1"/>
</dbReference>
<protein>
    <recommendedName>
        <fullName evidence="4">ZMYM2-like/QRICH1 C-terminal domain-containing protein</fullName>
    </recommendedName>
</protein>
<feature type="domain" description="ZMYM2-like/QRICH1 C-terminal" evidence="4">
    <location>
        <begin position="8"/>
        <end position="81"/>
    </location>
</feature>
<evidence type="ECO:0000256" key="2">
    <source>
        <dbReference type="ARBA" id="ARBA00022553"/>
    </source>
</evidence>
<dbReference type="InterPro" id="IPR021893">
    <property type="entry name" value="ZMYM2-like_C"/>
</dbReference>
<name>A0A816D2F5_ADIRI</name>
<organism evidence="5 6">
    <name type="scientific">Adineta ricciae</name>
    <name type="common">Rotifer</name>
    <dbReference type="NCBI Taxonomy" id="249248"/>
    <lineage>
        <taxon>Eukaryota</taxon>
        <taxon>Metazoa</taxon>
        <taxon>Spiralia</taxon>
        <taxon>Gnathifera</taxon>
        <taxon>Rotifera</taxon>
        <taxon>Eurotatoria</taxon>
        <taxon>Bdelloidea</taxon>
        <taxon>Adinetida</taxon>
        <taxon>Adinetidae</taxon>
        <taxon>Adineta</taxon>
    </lineage>
</organism>
<dbReference type="EMBL" id="CAJNOR010008198">
    <property type="protein sequence ID" value="CAF1629992.1"/>
    <property type="molecule type" value="Genomic_DNA"/>
</dbReference>
<dbReference type="PANTHER" id="PTHR45736:SF1">
    <property type="entry name" value="WITHOUT CHILDREN, ISOFORM B"/>
    <property type="match status" value="1"/>
</dbReference>
<evidence type="ECO:0000313" key="5">
    <source>
        <dbReference type="EMBL" id="CAF1629992.1"/>
    </source>
</evidence>